<comment type="caution">
    <text evidence="14">The sequence shown here is derived from an EMBL/GenBank/DDBJ whole genome shotgun (WGS) entry which is preliminary data.</text>
</comment>
<gene>
    <name evidence="14" type="primary">ampD</name>
    <name evidence="14" type="ORF">GCM10007875_11890</name>
</gene>
<evidence type="ECO:0000256" key="2">
    <source>
        <dbReference type="ARBA" id="ARBA00001947"/>
    </source>
</evidence>
<dbReference type="PANTHER" id="PTHR30417">
    <property type="entry name" value="N-ACETYLMURAMOYL-L-ALANINE AMIDASE AMID"/>
    <property type="match status" value="1"/>
</dbReference>
<dbReference type="Pfam" id="PF01510">
    <property type="entry name" value="Amidase_2"/>
    <property type="match status" value="1"/>
</dbReference>
<comment type="cofactor">
    <cofactor evidence="2">
        <name>Zn(2+)</name>
        <dbReference type="ChEBI" id="CHEBI:29105"/>
    </cofactor>
</comment>
<name>A0ABQ5YQB1_9BURK</name>
<accession>A0ABQ5YQB1</accession>
<dbReference type="Gene3D" id="3.40.80.10">
    <property type="entry name" value="Peptidoglycan recognition protein-like"/>
    <property type="match status" value="1"/>
</dbReference>
<dbReference type="RefSeq" id="WP_284280573.1">
    <property type="nucleotide sequence ID" value="NZ_BSOJ01000012.1"/>
</dbReference>
<evidence type="ECO:0000256" key="12">
    <source>
        <dbReference type="ARBA" id="ARBA00042615"/>
    </source>
</evidence>
<evidence type="ECO:0000256" key="9">
    <source>
        <dbReference type="ARBA" id="ARBA00022833"/>
    </source>
</evidence>
<evidence type="ECO:0000313" key="14">
    <source>
        <dbReference type="EMBL" id="GLR26101.1"/>
    </source>
</evidence>
<protein>
    <recommendedName>
        <fullName evidence="11">1,6-anhydro-N-acetylmuramyl-L-alanine amidase AmpD</fullName>
        <ecNumber evidence="5">3.5.1.28</ecNumber>
    </recommendedName>
    <alternativeName>
        <fullName evidence="12">N-acetylmuramoyl-L-alanine amidase</fullName>
    </alternativeName>
</protein>
<keyword evidence="15" id="KW-1185">Reference proteome</keyword>
<keyword evidence="6" id="KW-0963">Cytoplasm</keyword>
<dbReference type="SUPFAM" id="SSF55846">
    <property type="entry name" value="N-acetylmuramoyl-L-alanine amidase-like"/>
    <property type="match status" value="1"/>
</dbReference>
<keyword evidence="7" id="KW-0479">Metal-binding</keyword>
<evidence type="ECO:0000256" key="3">
    <source>
        <dbReference type="ARBA" id="ARBA00004496"/>
    </source>
</evidence>
<proteinExistence type="inferred from homology"/>
<dbReference type="PANTHER" id="PTHR30417:SF4">
    <property type="entry name" value="1,6-ANHYDRO-N-ACETYLMURAMYL-L-ALANINE AMIDASE AMPD"/>
    <property type="match status" value="1"/>
</dbReference>
<evidence type="ECO:0000256" key="8">
    <source>
        <dbReference type="ARBA" id="ARBA00022801"/>
    </source>
</evidence>
<reference evidence="15" key="1">
    <citation type="journal article" date="2019" name="Int. J. Syst. Evol. Microbiol.">
        <title>The Global Catalogue of Microorganisms (GCM) 10K type strain sequencing project: providing services to taxonomists for standard genome sequencing and annotation.</title>
        <authorList>
            <consortium name="The Broad Institute Genomics Platform"/>
            <consortium name="The Broad Institute Genome Sequencing Center for Infectious Disease"/>
            <person name="Wu L."/>
            <person name="Ma J."/>
        </authorList>
    </citation>
    <scope>NUCLEOTIDE SEQUENCE [LARGE SCALE GENOMIC DNA]</scope>
    <source>
        <strain evidence="15">NBRC 105857</strain>
    </source>
</reference>
<evidence type="ECO:0000256" key="10">
    <source>
        <dbReference type="ARBA" id="ARBA00023316"/>
    </source>
</evidence>
<evidence type="ECO:0000313" key="15">
    <source>
        <dbReference type="Proteomes" id="UP001156664"/>
    </source>
</evidence>
<evidence type="ECO:0000256" key="1">
    <source>
        <dbReference type="ARBA" id="ARBA00001561"/>
    </source>
</evidence>
<evidence type="ECO:0000256" key="6">
    <source>
        <dbReference type="ARBA" id="ARBA00022490"/>
    </source>
</evidence>
<keyword evidence="8" id="KW-0378">Hydrolase</keyword>
<evidence type="ECO:0000256" key="5">
    <source>
        <dbReference type="ARBA" id="ARBA00011901"/>
    </source>
</evidence>
<dbReference type="SMART" id="SM00644">
    <property type="entry name" value="Ami_2"/>
    <property type="match status" value="1"/>
</dbReference>
<feature type="domain" description="N-acetylmuramoyl-L-alanine amidase" evidence="13">
    <location>
        <begin position="19"/>
        <end position="167"/>
    </location>
</feature>
<organism evidence="14 15">
    <name type="scientific">Limnobacter litoralis</name>
    <dbReference type="NCBI Taxonomy" id="481366"/>
    <lineage>
        <taxon>Bacteria</taxon>
        <taxon>Pseudomonadati</taxon>
        <taxon>Pseudomonadota</taxon>
        <taxon>Betaproteobacteria</taxon>
        <taxon>Burkholderiales</taxon>
        <taxon>Burkholderiaceae</taxon>
        <taxon>Limnobacter</taxon>
    </lineage>
</organism>
<keyword evidence="10" id="KW-0961">Cell wall biogenesis/degradation</keyword>
<evidence type="ECO:0000256" key="11">
    <source>
        <dbReference type="ARBA" id="ARBA00039257"/>
    </source>
</evidence>
<comment type="subcellular location">
    <subcellularLocation>
        <location evidence="3">Cytoplasm</location>
    </subcellularLocation>
</comment>
<comment type="catalytic activity">
    <reaction evidence="1">
        <text>Hydrolyzes the link between N-acetylmuramoyl residues and L-amino acid residues in certain cell-wall glycopeptides.</text>
        <dbReference type="EC" id="3.5.1.28"/>
    </reaction>
</comment>
<dbReference type="CDD" id="cd06583">
    <property type="entry name" value="PGRP"/>
    <property type="match status" value="1"/>
</dbReference>
<dbReference type="NCBIfam" id="NF008758">
    <property type="entry name" value="PRK11789.1"/>
    <property type="match status" value="1"/>
</dbReference>
<dbReference type="Proteomes" id="UP001156664">
    <property type="component" value="Unassembled WGS sequence"/>
</dbReference>
<dbReference type="InterPro" id="IPR051206">
    <property type="entry name" value="NAMLAA_amidase_2"/>
</dbReference>
<dbReference type="InterPro" id="IPR036505">
    <property type="entry name" value="Amidase/PGRP_sf"/>
</dbReference>
<sequence length="187" mass="21676">MWLDEDGWIDQPWVHRIPCSNHDPRPLGTQIDSLVIHCISLPERVHDFEPVKALFLNQLDCTAHPEYAALEGLHVSSHFVIDRQGGVYQFVSCDRRAWHAGVSGAMDRQNFNHFSLGIELLGDVYCPFEQAQYDSLYKLIAELRDRYPLKYAFAHSEIAPTRKTDPGPFFDWKRIRKSYTYDLLPKA</sequence>
<dbReference type="EC" id="3.5.1.28" evidence="5"/>
<evidence type="ECO:0000256" key="7">
    <source>
        <dbReference type="ARBA" id="ARBA00022723"/>
    </source>
</evidence>
<keyword evidence="9" id="KW-0862">Zinc</keyword>
<dbReference type="EMBL" id="BSOJ01000012">
    <property type="protein sequence ID" value="GLR26101.1"/>
    <property type="molecule type" value="Genomic_DNA"/>
</dbReference>
<dbReference type="InterPro" id="IPR002502">
    <property type="entry name" value="Amidase_domain"/>
</dbReference>
<evidence type="ECO:0000259" key="13">
    <source>
        <dbReference type="SMART" id="SM00644"/>
    </source>
</evidence>
<evidence type="ECO:0000256" key="4">
    <source>
        <dbReference type="ARBA" id="ARBA00007553"/>
    </source>
</evidence>
<comment type="similarity">
    <text evidence="4">Belongs to the N-acetylmuramoyl-L-alanine amidase 2 family.</text>
</comment>